<accession>A0AB39CFA3</accession>
<proteinExistence type="predicted"/>
<sequence>MIFCTDRPVSPLGSVHSEMRVRLTVPLARSSSMVSMTLSCLASWVSSLSMLSIIDCHLLSCG</sequence>
<dbReference type="EMBL" id="PQ037195">
    <property type="protein sequence ID" value="XDJ26105.1"/>
    <property type="molecule type" value="Genomic_DNA"/>
</dbReference>
<reference evidence="1" key="1">
    <citation type="submission" date="2024-07" db="EMBL/GenBank/DDBJ databases">
        <title>vB_CacS-HV1, a novel Pahexavirus bacteriophage with lytic and anti-biofilm potential against Cutibacterium acnes.</title>
        <authorList>
            <person name="Xu J."/>
            <person name="Li X."/>
        </authorList>
    </citation>
    <scope>NUCLEOTIDE SEQUENCE</scope>
</reference>
<organism evidence="1">
    <name type="scientific">Cutibacterium phage vB_CacS-HV1</name>
    <dbReference type="NCBI Taxonomy" id="3236917"/>
    <lineage>
        <taxon>Viruses</taxon>
        <taxon>Duplodnaviria</taxon>
        <taxon>Heunggongvirae</taxon>
        <taxon>Uroviricota</taxon>
        <taxon>Caudoviricetes</taxon>
        <taxon>Pahexavirus</taxon>
    </lineage>
</organism>
<protein>
    <submittedName>
        <fullName evidence="1">Uncharacterized protein</fullName>
    </submittedName>
</protein>
<name>A0AB39CFA3_9CAUD</name>
<evidence type="ECO:0000313" key="1">
    <source>
        <dbReference type="EMBL" id="XDJ26105.1"/>
    </source>
</evidence>